<protein>
    <submittedName>
        <fullName evidence="1">Uncharacterized protein</fullName>
    </submittedName>
</protein>
<name>A0ABX2FYR9_9BURK</name>
<accession>A0ABX2FYR9</accession>
<evidence type="ECO:0000313" key="1">
    <source>
        <dbReference type="EMBL" id="NRT54974.1"/>
    </source>
</evidence>
<comment type="caution">
    <text evidence="1">The sequence shown here is derived from an EMBL/GenBank/DDBJ whole genome shotgun (WGS) entry which is preliminary data.</text>
</comment>
<organism evidence="1 2">
    <name type="scientific">Sphaerotilus uruguayifluvii</name>
    <dbReference type="NCBI Taxonomy" id="2735897"/>
    <lineage>
        <taxon>Bacteria</taxon>
        <taxon>Pseudomonadati</taxon>
        <taxon>Pseudomonadota</taxon>
        <taxon>Betaproteobacteria</taxon>
        <taxon>Burkholderiales</taxon>
        <taxon>Sphaerotilaceae</taxon>
        <taxon>Sphaerotilus</taxon>
    </lineage>
</organism>
<dbReference type="EMBL" id="JABSNM010000002">
    <property type="protein sequence ID" value="NRT54974.1"/>
    <property type="molecule type" value="Genomic_DNA"/>
</dbReference>
<evidence type="ECO:0000313" key="2">
    <source>
        <dbReference type="Proteomes" id="UP001516061"/>
    </source>
</evidence>
<gene>
    <name evidence="1" type="ORF">HNQ01_000684</name>
</gene>
<keyword evidence="2" id="KW-1185">Reference proteome</keyword>
<reference evidence="1 2" key="1">
    <citation type="submission" date="2020-05" db="EMBL/GenBank/DDBJ databases">
        <title>Genomic Encyclopedia of Type Strains, Phase IV (KMG-V): Genome sequencing to study the core and pangenomes of soil and plant-associated prokaryotes.</title>
        <authorList>
            <person name="Whitman W."/>
        </authorList>
    </citation>
    <scope>NUCLEOTIDE SEQUENCE [LARGE SCALE GENOMIC DNA]</scope>
    <source>
        <strain evidence="1 2">C29</strain>
    </source>
</reference>
<proteinExistence type="predicted"/>
<dbReference type="Proteomes" id="UP001516061">
    <property type="component" value="Unassembled WGS sequence"/>
</dbReference>
<sequence length="29" mass="3044">MSNTGFQLVIGDHLARSVRGVPCSPPFSA</sequence>